<proteinExistence type="predicted"/>
<evidence type="ECO:0000256" key="2">
    <source>
        <dbReference type="PROSITE-ProRule" id="PRU00626"/>
    </source>
</evidence>
<evidence type="ECO:0000313" key="5">
    <source>
        <dbReference type="Proteomes" id="UP000754750"/>
    </source>
</evidence>
<dbReference type="PANTHER" id="PTHR40065">
    <property type="entry name" value="RNA-BINDING PROTEIN YHBY"/>
    <property type="match status" value="1"/>
</dbReference>
<evidence type="ECO:0000256" key="1">
    <source>
        <dbReference type="ARBA" id="ARBA00022884"/>
    </source>
</evidence>
<dbReference type="EMBL" id="SVNY01000001">
    <property type="protein sequence ID" value="MBE6831995.1"/>
    <property type="molecule type" value="Genomic_DNA"/>
</dbReference>
<keyword evidence="1 2" id="KW-0694">RNA-binding</keyword>
<accession>A0A928KP36</accession>
<dbReference type="InterPro" id="IPR051925">
    <property type="entry name" value="RNA-binding_domain"/>
</dbReference>
<dbReference type="PROSITE" id="PS51295">
    <property type="entry name" value="CRM"/>
    <property type="match status" value="1"/>
</dbReference>
<dbReference type="RefSeq" id="WP_020073195.1">
    <property type="nucleotide sequence ID" value="NZ_JBKWRC010000001.1"/>
</dbReference>
<dbReference type="Proteomes" id="UP000754750">
    <property type="component" value="Unassembled WGS sequence"/>
</dbReference>
<evidence type="ECO:0000313" key="4">
    <source>
        <dbReference type="EMBL" id="MBE6831995.1"/>
    </source>
</evidence>
<dbReference type="PANTHER" id="PTHR40065:SF3">
    <property type="entry name" value="RNA-BINDING PROTEIN YHBY"/>
    <property type="match status" value="1"/>
</dbReference>
<name>A0A928KP36_9FIRM</name>
<organism evidence="4 5">
    <name type="scientific">Faecalispora sporosphaeroides</name>
    <dbReference type="NCBI Taxonomy" id="1549"/>
    <lineage>
        <taxon>Bacteria</taxon>
        <taxon>Bacillati</taxon>
        <taxon>Bacillota</taxon>
        <taxon>Clostridia</taxon>
        <taxon>Eubacteriales</taxon>
        <taxon>Oscillospiraceae</taxon>
        <taxon>Faecalispora</taxon>
    </lineage>
</organism>
<reference evidence="4" key="1">
    <citation type="submission" date="2019-04" db="EMBL/GenBank/DDBJ databases">
        <title>Evolution of Biomass-Degrading Anaerobic Consortia Revealed by Metagenomics.</title>
        <authorList>
            <person name="Peng X."/>
        </authorList>
    </citation>
    <scope>NUCLEOTIDE SEQUENCE</scope>
    <source>
        <strain evidence="4">SIG551</strain>
    </source>
</reference>
<dbReference type="InterPro" id="IPR001890">
    <property type="entry name" value="RNA-binding_CRM"/>
</dbReference>
<evidence type="ECO:0000259" key="3">
    <source>
        <dbReference type="PROSITE" id="PS51295"/>
    </source>
</evidence>
<dbReference type="GO" id="GO:0003723">
    <property type="term" value="F:RNA binding"/>
    <property type="evidence" value="ECO:0007669"/>
    <property type="project" value="UniProtKB-UniRule"/>
</dbReference>
<feature type="domain" description="CRM" evidence="3">
    <location>
        <begin position="1"/>
        <end position="96"/>
    </location>
</feature>
<dbReference type="SUPFAM" id="SSF75471">
    <property type="entry name" value="YhbY-like"/>
    <property type="match status" value="1"/>
</dbReference>
<dbReference type="AlphaFoldDB" id="A0A928KP36"/>
<dbReference type="Pfam" id="PF01985">
    <property type="entry name" value="CRS1_YhbY"/>
    <property type="match status" value="1"/>
</dbReference>
<dbReference type="InterPro" id="IPR035920">
    <property type="entry name" value="YhbY-like_sf"/>
</dbReference>
<dbReference type="SMART" id="SM01103">
    <property type="entry name" value="CRS1_YhbY"/>
    <property type="match status" value="1"/>
</dbReference>
<comment type="caution">
    <text evidence="4">The sequence shown here is derived from an EMBL/GenBank/DDBJ whole genome shotgun (WGS) entry which is preliminary data.</text>
</comment>
<sequence length="101" mass="10988">MITSKQRAFLRSMANPLDTILMIGKDGMSADIIRQADDALTARELIKGKVLETAGITARQAADELAAPLSAEVVQVIGGKFVLYRKNQKEPKIILPKPAKK</sequence>
<protein>
    <submittedName>
        <fullName evidence="4">YhbY family RNA-binding protein</fullName>
    </submittedName>
</protein>
<gene>
    <name evidence="4" type="ORF">E7512_00150</name>
</gene>
<dbReference type="Gene3D" id="3.30.110.60">
    <property type="entry name" value="YhbY-like"/>
    <property type="match status" value="1"/>
</dbReference>